<dbReference type="GO" id="GO:0016020">
    <property type="term" value="C:membrane"/>
    <property type="evidence" value="ECO:0007669"/>
    <property type="project" value="InterPro"/>
</dbReference>
<evidence type="ECO:0000256" key="1">
    <source>
        <dbReference type="SAM" id="MobiDB-lite"/>
    </source>
</evidence>
<sequence>MDTKLKIIEILQFILNVRLDYRISCLLSIFKREFDESNSQSELSVTGAVEGPNNMPGALDFEHIEEQAEGIFGGSEENTPLDLDEHGGRTFLRVLLHLTMHDYPPLVSKALHLLFRHFSQRQEVLQAFKQVQLLVTSQDVENYKQIKSDLDQLRSIVEKSELWVYKRQGPDEGMDGGEGLSTEPEHKKGDSGGTDKPKKAESTSSYNYRVVKEILLRLSKLCVQEGLSGRKSKKQQQRLLRNMGAHAVVLELLQIPYEKGEDLRMQDIMKLAHQFLQNFCAGNQQNQALLHKHIQPFPQPGDFRSRHHAAYLHEQLPAVQ</sequence>
<feature type="compositionally biased region" description="Basic and acidic residues" evidence="1">
    <location>
        <begin position="183"/>
        <end position="201"/>
    </location>
</feature>
<dbReference type="GO" id="GO:0005262">
    <property type="term" value="F:calcium channel activity"/>
    <property type="evidence" value="ECO:0007669"/>
    <property type="project" value="InterPro"/>
</dbReference>
<dbReference type="InterPro" id="IPR015925">
    <property type="entry name" value="Ryanodine_IP3_receptor"/>
</dbReference>
<evidence type="ECO:0000259" key="2">
    <source>
        <dbReference type="Pfam" id="PF01365"/>
    </source>
</evidence>
<protein>
    <submittedName>
        <fullName evidence="3">Inositol 1,4,5-trisphosphate receptor type 1 IP3 receptor isoform 1</fullName>
    </submittedName>
</protein>
<dbReference type="PANTHER" id="PTHR45816:SF2">
    <property type="entry name" value="INOSITOL 1,4,5-TRISPHOSPHATE RECEPTOR"/>
    <property type="match status" value="1"/>
</dbReference>
<keyword evidence="4" id="KW-1185">Reference proteome</keyword>
<name>A0A6G0J4I5_LARCR</name>
<evidence type="ECO:0000313" key="4">
    <source>
        <dbReference type="Proteomes" id="UP000424527"/>
    </source>
</evidence>
<dbReference type="EMBL" id="REGW02000003">
    <property type="protein sequence ID" value="KAE8298679.1"/>
    <property type="molecule type" value="Genomic_DNA"/>
</dbReference>
<dbReference type="Pfam" id="PF01365">
    <property type="entry name" value="RYDR_ITPR"/>
    <property type="match status" value="1"/>
</dbReference>
<dbReference type="InterPro" id="IPR000699">
    <property type="entry name" value="RIH_dom"/>
</dbReference>
<feature type="region of interest" description="Disordered" evidence="1">
    <location>
        <begin position="168"/>
        <end position="203"/>
    </location>
</feature>
<reference evidence="3 4" key="1">
    <citation type="submission" date="2019-07" db="EMBL/GenBank/DDBJ databases">
        <title>Chromosome genome assembly for large yellow croaker.</title>
        <authorList>
            <person name="Xiao S."/>
        </authorList>
    </citation>
    <scope>NUCLEOTIDE SEQUENCE [LARGE SCALE GENOMIC DNA]</scope>
    <source>
        <strain evidence="3">JMULYC20181020</strain>
        <tissue evidence="3">Muscle</tissue>
    </source>
</reference>
<feature type="domain" description="RIH" evidence="2">
    <location>
        <begin position="230"/>
        <end position="295"/>
    </location>
</feature>
<comment type="caution">
    <text evidence="3">The sequence shown here is derived from an EMBL/GenBank/DDBJ whole genome shotgun (WGS) entry which is preliminary data.</text>
</comment>
<dbReference type="InterPro" id="IPR035910">
    <property type="entry name" value="RyR/IP3R_RIH_dom_sf"/>
</dbReference>
<gene>
    <name evidence="3" type="ORF">D5F01_LYC03183</name>
</gene>
<dbReference type="PANTHER" id="PTHR45816">
    <property type="entry name" value="MIR DOMAIN-CONTAINING PROTEIN"/>
    <property type="match status" value="1"/>
</dbReference>
<organism evidence="3 4">
    <name type="scientific">Larimichthys crocea</name>
    <name type="common">Large yellow croaker</name>
    <name type="synonym">Pseudosciaena crocea</name>
    <dbReference type="NCBI Taxonomy" id="215358"/>
    <lineage>
        <taxon>Eukaryota</taxon>
        <taxon>Metazoa</taxon>
        <taxon>Chordata</taxon>
        <taxon>Craniata</taxon>
        <taxon>Vertebrata</taxon>
        <taxon>Euteleostomi</taxon>
        <taxon>Actinopterygii</taxon>
        <taxon>Neopterygii</taxon>
        <taxon>Teleostei</taxon>
        <taxon>Neoteleostei</taxon>
        <taxon>Acanthomorphata</taxon>
        <taxon>Eupercaria</taxon>
        <taxon>Sciaenidae</taxon>
        <taxon>Larimichthys</taxon>
    </lineage>
</organism>
<keyword evidence="3" id="KW-0675">Receptor</keyword>
<proteinExistence type="predicted"/>
<dbReference type="SUPFAM" id="SSF100909">
    <property type="entry name" value="IP3 receptor type 1 binding core, domain 2"/>
    <property type="match status" value="1"/>
</dbReference>
<dbReference type="Proteomes" id="UP000424527">
    <property type="component" value="Unassembled WGS sequence"/>
</dbReference>
<dbReference type="AlphaFoldDB" id="A0A6G0J4I5"/>
<evidence type="ECO:0000313" key="3">
    <source>
        <dbReference type="EMBL" id="KAE8298679.1"/>
    </source>
</evidence>
<accession>A0A6G0J4I5</accession>